<feature type="compositionally biased region" description="Polar residues" evidence="1">
    <location>
        <begin position="1"/>
        <end position="13"/>
    </location>
</feature>
<proteinExistence type="predicted"/>
<evidence type="ECO:0000313" key="2">
    <source>
        <dbReference type="EMBL" id="GEL93440.1"/>
    </source>
</evidence>
<protein>
    <submittedName>
        <fullName evidence="2">Uncharacterized protein</fullName>
    </submittedName>
</protein>
<dbReference type="EMBL" id="BJWG01000001">
    <property type="protein sequence ID" value="GEL93440.1"/>
    <property type="molecule type" value="Genomic_DNA"/>
</dbReference>
<reference evidence="2 3" key="1">
    <citation type="submission" date="2019-07" db="EMBL/GenBank/DDBJ databases">
        <title>Whole genome shotgun sequence of Cellulomonas composti NBRC 100758.</title>
        <authorList>
            <person name="Hosoyama A."/>
            <person name="Uohara A."/>
            <person name="Ohji S."/>
            <person name="Ichikawa N."/>
        </authorList>
    </citation>
    <scope>NUCLEOTIDE SEQUENCE [LARGE SCALE GENOMIC DNA]</scope>
    <source>
        <strain evidence="2 3">NBRC 100758</strain>
    </source>
</reference>
<organism evidence="2 3">
    <name type="scientific">Cellulomonas composti</name>
    <dbReference type="NCBI Taxonomy" id="266130"/>
    <lineage>
        <taxon>Bacteria</taxon>
        <taxon>Bacillati</taxon>
        <taxon>Actinomycetota</taxon>
        <taxon>Actinomycetes</taxon>
        <taxon>Micrococcales</taxon>
        <taxon>Cellulomonadaceae</taxon>
        <taxon>Cellulomonas</taxon>
    </lineage>
</organism>
<sequence>MSVSTDDVQSHVQSDVPGARPREADTPNPGPARRERADLLMARKTHAPACPDAPDDAEDVVGTAS</sequence>
<gene>
    <name evidence="2" type="ORF">CCO02nite_00980</name>
</gene>
<accession>A0A511J605</accession>
<feature type="region of interest" description="Disordered" evidence="1">
    <location>
        <begin position="1"/>
        <end position="65"/>
    </location>
</feature>
<evidence type="ECO:0000256" key="1">
    <source>
        <dbReference type="SAM" id="MobiDB-lite"/>
    </source>
</evidence>
<keyword evidence="3" id="KW-1185">Reference proteome</keyword>
<evidence type="ECO:0000313" key="3">
    <source>
        <dbReference type="Proteomes" id="UP000321720"/>
    </source>
</evidence>
<dbReference type="Proteomes" id="UP000321720">
    <property type="component" value="Unassembled WGS sequence"/>
</dbReference>
<name>A0A511J605_9CELL</name>
<dbReference type="AlphaFoldDB" id="A0A511J605"/>
<comment type="caution">
    <text evidence="2">The sequence shown here is derived from an EMBL/GenBank/DDBJ whole genome shotgun (WGS) entry which is preliminary data.</text>
</comment>